<keyword evidence="2" id="KW-1185">Reference proteome</keyword>
<dbReference type="Proteomes" id="UP000798662">
    <property type="component" value="Chromosome 1"/>
</dbReference>
<sequence length="186" mass="20742">MSLSDAENLLKAPHNAPLVNKPDSPTRLRLKQWMGKTMNNVHCSLRKCIFRTWAKATEYVGSPEQAQSFLRGRSYMKGPNRMPLEANFLNPTAGGKRVTEVTLHGGVLVARRVVWAFELRHLHLEVEEATEQWSHIFKTNHVDDDRATISNAPSAVGQSILILGANADALTEGEPIIPDVLPELRD</sequence>
<organism evidence="1 2">
    <name type="scientific">Pyropia yezoensis</name>
    <name type="common">Susabi-nori</name>
    <name type="synonym">Porphyra yezoensis</name>
    <dbReference type="NCBI Taxonomy" id="2788"/>
    <lineage>
        <taxon>Eukaryota</taxon>
        <taxon>Rhodophyta</taxon>
        <taxon>Bangiophyceae</taxon>
        <taxon>Bangiales</taxon>
        <taxon>Bangiaceae</taxon>
        <taxon>Pyropia</taxon>
    </lineage>
</organism>
<evidence type="ECO:0000313" key="2">
    <source>
        <dbReference type="Proteomes" id="UP000798662"/>
    </source>
</evidence>
<evidence type="ECO:0000313" key="1">
    <source>
        <dbReference type="EMBL" id="KAK1860414.1"/>
    </source>
</evidence>
<protein>
    <submittedName>
        <fullName evidence="1">Uncharacterized protein</fullName>
    </submittedName>
</protein>
<accession>A0ACC3BR22</accession>
<dbReference type="EMBL" id="CM020618">
    <property type="protein sequence ID" value="KAK1860414.1"/>
    <property type="molecule type" value="Genomic_DNA"/>
</dbReference>
<reference evidence="1" key="1">
    <citation type="submission" date="2019-11" db="EMBL/GenBank/DDBJ databases">
        <title>Nori genome reveals adaptations in red seaweeds to the harsh intertidal environment.</title>
        <authorList>
            <person name="Wang D."/>
            <person name="Mao Y."/>
        </authorList>
    </citation>
    <scope>NUCLEOTIDE SEQUENCE</scope>
    <source>
        <tissue evidence="1">Gametophyte</tissue>
    </source>
</reference>
<proteinExistence type="predicted"/>
<comment type="caution">
    <text evidence="1">The sequence shown here is derived from an EMBL/GenBank/DDBJ whole genome shotgun (WGS) entry which is preliminary data.</text>
</comment>
<name>A0ACC3BR22_PYRYE</name>
<gene>
    <name evidence="1" type="ORF">I4F81_003003</name>
</gene>